<dbReference type="Proteomes" id="UP000183015">
    <property type="component" value="Unassembled WGS sequence"/>
</dbReference>
<evidence type="ECO:0000259" key="2">
    <source>
        <dbReference type="PROSITE" id="PS51186"/>
    </source>
</evidence>
<dbReference type="OrthoDB" id="9802340at2"/>
<keyword evidence="3" id="KW-0687">Ribonucleoprotein</keyword>
<dbReference type="RefSeq" id="WP_042460074.1">
    <property type="nucleotide sequence ID" value="NZ_BBPN01000065.1"/>
</dbReference>
<evidence type="ECO:0000313" key="4">
    <source>
        <dbReference type="Proteomes" id="UP000183015"/>
    </source>
</evidence>
<keyword evidence="3" id="KW-0689">Ribosomal protein</keyword>
<dbReference type="EMBL" id="FOAZ01000012">
    <property type="protein sequence ID" value="SEL76239.1"/>
    <property type="molecule type" value="Genomic_DNA"/>
</dbReference>
<organism evidence="3 4">
    <name type="scientific">Streptacidiphilus jiangxiensis</name>
    <dbReference type="NCBI Taxonomy" id="235985"/>
    <lineage>
        <taxon>Bacteria</taxon>
        <taxon>Bacillati</taxon>
        <taxon>Actinomycetota</taxon>
        <taxon>Actinomycetes</taxon>
        <taxon>Kitasatosporales</taxon>
        <taxon>Streptomycetaceae</taxon>
        <taxon>Streptacidiphilus</taxon>
    </lineage>
</organism>
<reference evidence="4" key="1">
    <citation type="submission" date="2016-10" db="EMBL/GenBank/DDBJ databases">
        <authorList>
            <person name="Varghese N."/>
        </authorList>
    </citation>
    <scope>NUCLEOTIDE SEQUENCE [LARGE SCALE GENOMIC DNA]</scope>
    <source>
        <strain evidence="4">DSM 45096 / BCRC 16803 / CGMCC 4.1857 / CIP 109030 / JCM 12277 / KCTC 19219 / NBRC 100920 / 33214</strain>
    </source>
</reference>
<dbReference type="PROSITE" id="PS51186">
    <property type="entry name" value="GNAT"/>
    <property type="match status" value="1"/>
</dbReference>
<name>A0A1H7SV95_STRJI</name>
<protein>
    <submittedName>
        <fullName evidence="3">Ribosomal protein S18 acetylase RimI</fullName>
    </submittedName>
</protein>
<dbReference type="CDD" id="cd04301">
    <property type="entry name" value="NAT_SF"/>
    <property type="match status" value="1"/>
</dbReference>
<dbReference type="eggNOG" id="COG0456">
    <property type="taxonomic scope" value="Bacteria"/>
</dbReference>
<dbReference type="Pfam" id="PF00583">
    <property type="entry name" value="Acetyltransf_1"/>
    <property type="match status" value="1"/>
</dbReference>
<dbReference type="Gene3D" id="3.40.630.30">
    <property type="match status" value="1"/>
</dbReference>
<dbReference type="PANTHER" id="PTHR43072:SF60">
    <property type="entry name" value="L-2,4-DIAMINOBUTYRIC ACID ACETYLTRANSFERASE"/>
    <property type="match status" value="1"/>
</dbReference>
<proteinExistence type="predicted"/>
<dbReference type="InterPro" id="IPR016181">
    <property type="entry name" value="Acyl_CoA_acyltransferase"/>
</dbReference>
<evidence type="ECO:0000256" key="1">
    <source>
        <dbReference type="SAM" id="MobiDB-lite"/>
    </source>
</evidence>
<dbReference type="PANTHER" id="PTHR43072">
    <property type="entry name" value="N-ACETYLTRANSFERASE"/>
    <property type="match status" value="1"/>
</dbReference>
<dbReference type="STRING" id="235985.SAMN05414137_112237"/>
<sequence>MDTPQPETPSDDSPVRVVIRPAVAADGHAVYVLDHRCWSPATEVSEQPDPPEPDSSAFYDDRHRPEHMLVAVREGELLGWVRVLPPTPLPSNAHIRAIMGLQVAPEARGLGLGRALLHAALAKARAEGARRVTLRVLGGNIVARSLYEQAGFTVTGVQPQEFWLAGEYADDVLMGIDLDAAEREATGQAADRAP</sequence>
<keyword evidence="4" id="KW-1185">Reference proteome</keyword>
<feature type="domain" description="N-acetyltransferase" evidence="2">
    <location>
        <begin position="17"/>
        <end position="179"/>
    </location>
</feature>
<dbReference type="AlphaFoldDB" id="A0A1H7SV95"/>
<dbReference type="GO" id="GO:0016747">
    <property type="term" value="F:acyltransferase activity, transferring groups other than amino-acyl groups"/>
    <property type="evidence" value="ECO:0007669"/>
    <property type="project" value="InterPro"/>
</dbReference>
<accession>A0A1H7SV95</accession>
<feature type="region of interest" description="Disordered" evidence="1">
    <location>
        <begin position="42"/>
        <end position="61"/>
    </location>
</feature>
<dbReference type="SUPFAM" id="SSF55729">
    <property type="entry name" value="Acyl-CoA N-acyltransferases (Nat)"/>
    <property type="match status" value="1"/>
</dbReference>
<dbReference type="InterPro" id="IPR000182">
    <property type="entry name" value="GNAT_dom"/>
</dbReference>
<dbReference type="GO" id="GO:0005840">
    <property type="term" value="C:ribosome"/>
    <property type="evidence" value="ECO:0007669"/>
    <property type="project" value="UniProtKB-KW"/>
</dbReference>
<evidence type="ECO:0000313" key="3">
    <source>
        <dbReference type="EMBL" id="SEL76239.1"/>
    </source>
</evidence>
<gene>
    <name evidence="3" type="ORF">SAMN05414137_112237</name>
</gene>